<accession>A0A173UR57</accession>
<dbReference type="EMBL" id="CYXY01000027">
    <property type="protein sequence ID" value="CUN17523.1"/>
    <property type="molecule type" value="Genomic_DNA"/>
</dbReference>
<protein>
    <submittedName>
        <fullName evidence="1">Uncharacterized protein</fullName>
    </submittedName>
</protein>
<organism evidence="1 2">
    <name type="scientific">Anaerostipes hadrus</name>
    <dbReference type="NCBI Taxonomy" id="649756"/>
    <lineage>
        <taxon>Bacteria</taxon>
        <taxon>Bacillati</taxon>
        <taxon>Bacillota</taxon>
        <taxon>Clostridia</taxon>
        <taxon>Lachnospirales</taxon>
        <taxon>Lachnospiraceae</taxon>
        <taxon>Anaerostipes</taxon>
    </lineage>
</organism>
<sequence>MFDYDVSTLKDFTFSSIYDVFALIAQNYPVRSRYDIESFEYKSDYLAEGKSYKIVPKSFFEKYQKEYEDEKEKFFKDYYGTQGASAIYSPCDILTIKYNKLLNNRKEIIETKGITSRKYMDKEISNHKFDLIKDVNFTNSYFAYVPTTELAPLPLYRRLKLDPYEMATTIISLIIEASDFPLKLTLEFEKDSVRYKRYVHLFDALNDIQDQLECYMALEGITMTRLAKQIGFPKYAYNNIFSRIIKFNDFKQLTDMVGAKIKITFTPQIIKTYSSCKLMFEKMLSNIDDMVFKNDQCKESIKYQLFCSIIREAPELAIVESLIELEQLRRSSNLALFNQKDVDIFEESKKKEADSK</sequence>
<name>A0A173UR57_ANAHA</name>
<dbReference type="RefSeq" id="WP_055073443.1">
    <property type="nucleotide sequence ID" value="NZ_CYXY01000027.1"/>
</dbReference>
<dbReference type="Proteomes" id="UP000095553">
    <property type="component" value="Unassembled WGS sequence"/>
</dbReference>
<reference evidence="1 2" key="1">
    <citation type="submission" date="2015-09" db="EMBL/GenBank/DDBJ databases">
        <authorList>
            <consortium name="Pathogen Informatics"/>
        </authorList>
    </citation>
    <scope>NUCLEOTIDE SEQUENCE [LARGE SCALE GENOMIC DNA]</scope>
    <source>
        <strain evidence="1 2">2789STDY5834959</strain>
    </source>
</reference>
<evidence type="ECO:0000313" key="2">
    <source>
        <dbReference type="Proteomes" id="UP000095553"/>
    </source>
</evidence>
<gene>
    <name evidence="1" type="ORF">ERS852571_02989</name>
</gene>
<evidence type="ECO:0000313" key="1">
    <source>
        <dbReference type="EMBL" id="CUN17523.1"/>
    </source>
</evidence>
<dbReference type="AlphaFoldDB" id="A0A173UR57"/>
<proteinExistence type="predicted"/>